<reference evidence="3" key="1">
    <citation type="submission" date="2017-09" db="EMBL/GenBank/DDBJ databases">
        <title>Depth-based differentiation of microbial function through sediment-hosted aquifers and enrichment of novel symbionts in the deep terrestrial subsurface.</title>
        <authorList>
            <person name="Probst A.J."/>
            <person name="Ladd B."/>
            <person name="Jarett J.K."/>
            <person name="Geller-Mcgrath D.E."/>
            <person name="Sieber C.M.K."/>
            <person name="Emerson J.B."/>
            <person name="Anantharaman K."/>
            <person name="Thomas B.C."/>
            <person name="Malmstrom R."/>
            <person name="Stieglmeier M."/>
            <person name="Klingl A."/>
            <person name="Woyke T."/>
            <person name="Ryan C.M."/>
            <person name="Banfield J.F."/>
        </authorList>
    </citation>
    <scope>NUCLEOTIDE SEQUENCE [LARGE SCALE GENOMIC DNA]</scope>
</reference>
<dbReference type="InterPro" id="IPR025291">
    <property type="entry name" value="DUF4153"/>
</dbReference>
<feature type="transmembrane region" description="Helical" evidence="1">
    <location>
        <begin position="310"/>
        <end position="330"/>
    </location>
</feature>
<feature type="transmembrane region" description="Helical" evidence="1">
    <location>
        <begin position="29"/>
        <end position="46"/>
    </location>
</feature>
<comment type="caution">
    <text evidence="2">The sequence shown here is derived from an EMBL/GenBank/DDBJ whole genome shotgun (WGS) entry which is preliminary data.</text>
</comment>
<keyword evidence="1" id="KW-0812">Transmembrane</keyword>
<feature type="transmembrane region" description="Helical" evidence="1">
    <location>
        <begin position="234"/>
        <end position="257"/>
    </location>
</feature>
<organism evidence="2 3">
    <name type="scientific">Candidatus Uhrbacteria bacterium CG_4_9_14_0_2_um_filter_41_50</name>
    <dbReference type="NCBI Taxonomy" id="1975031"/>
    <lineage>
        <taxon>Bacteria</taxon>
        <taxon>Candidatus Uhriibacteriota</taxon>
    </lineage>
</organism>
<evidence type="ECO:0000313" key="3">
    <source>
        <dbReference type="Proteomes" id="UP000230251"/>
    </source>
</evidence>
<feature type="transmembrane region" description="Helical" evidence="1">
    <location>
        <begin position="145"/>
        <end position="165"/>
    </location>
</feature>
<gene>
    <name evidence="2" type="ORF">CO057_00540</name>
</gene>
<accession>A0A2M8EQ57</accession>
<feature type="transmembrane region" description="Helical" evidence="1">
    <location>
        <begin position="345"/>
        <end position="365"/>
    </location>
</feature>
<feature type="transmembrane region" description="Helical" evidence="1">
    <location>
        <begin position="81"/>
        <end position="100"/>
    </location>
</feature>
<dbReference type="AlphaFoldDB" id="A0A2M8EQ57"/>
<feature type="transmembrane region" description="Helical" evidence="1">
    <location>
        <begin position="377"/>
        <end position="396"/>
    </location>
</feature>
<dbReference type="Proteomes" id="UP000230251">
    <property type="component" value="Unassembled WGS sequence"/>
</dbReference>
<dbReference type="EMBL" id="PFSI01000013">
    <property type="protein sequence ID" value="PJC24864.1"/>
    <property type="molecule type" value="Genomic_DNA"/>
</dbReference>
<name>A0A2M8EQ57_9BACT</name>
<sequence>MQLPAKIVLTALGMGVLFDALLYHVFYPGINVLLLEVIFLTVLYFYAHKTKIDINADAHVATVFAVLFAITFAIWTSDIGMTLAFLGFVLSNVILIFSFAGHSLKYQHPFQFILDSIVHSLKLIALRFDVLANLSFTTIKNRNAALLRGIIIAIPVVLIFGALFLRSDLVLQYKTDGFLTWLSDQLNVLNVIPNVLIIGFFSISFLLILAALFWKRFDFMLPVSYSKNIAIESLVVLIASNILFLGFLIFQAVYLFGGQSAFNAIPEITYSEYAVKGFGELAFVSVLVILLILSLRYFHGPKHASNKLHLAEVILLVETLVLSVSAWMRLSLYVEQYGFTPARLFGFWFFITVGLLLIWLVAHIWKRFDQSMFVRQSAIILGMCILAFVILTPDALSVRLNISRAEASGEAMDAFPLFYDLSAEAYPLMDYVLTSGQVDIGLMDTSIEDYCPHIRFNQYEDDLQIFFSDVSHLDLELSEDILLRQQIANFKNEWLVYMSNKTAERTNDWRSWNLLRSRLPEKTEIEFEFYGVADTYNELFKACNIVID</sequence>
<evidence type="ECO:0000256" key="1">
    <source>
        <dbReference type="SAM" id="Phobius"/>
    </source>
</evidence>
<keyword evidence="1" id="KW-1133">Transmembrane helix</keyword>
<protein>
    <submittedName>
        <fullName evidence="2">Uncharacterized protein</fullName>
    </submittedName>
</protein>
<feature type="transmembrane region" description="Helical" evidence="1">
    <location>
        <begin position="191"/>
        <end position="214"/>
    </location>
</feature>
<dbReference type="Pfam" id="PF13687">
    <property type="entry name" value="DUF4153"/>
    <property type="match status" value="1"/>
</dbReference>
<keyword evidence="1" id="KW-0472">Membrane</keyword>
<feature type="transmembrane region" description="Helical" evidence="1">
    <location>
        <begin position="277"/>
        <end position="298"/>
    </location>
</feature>
<feature type="transmembrane region" description="Helical" evidence="1">
    <location>
        <begin position="58"/>
        <end position="75"/>
    </location>
</feature>
<proteinExistence type="predicted"/>
<evidence type="ECO:0000313" key="2">
    <source>
        <dbReference type="EMBL" id="PJC24864.1"/>
    </source>
</evidence>